<evidence type="ECO:0000313" key="1">
    <source>
        <dbReference type="EMBL" id="KAI3707986.1"/>
    </source>
</evidence>
<dbReference type="Proteomes" id="UP001055811">
    <property type="component" value="Linkage Group LG07"/>
</dbReference>
<keyword evidence="2" id="KW-1185">Reference proteome</keyword>
<proteinExistence type="predicted"/>
<name>A0ACB9AE32_CICIN</name>
<sequence>MEIDMKEDRKEKFIAVPSYLPRLFVAPSCLPKFTQVVELIAEMKATLSRKIVQLKESTHKKEQQCMERLNGECSSLRLEIYFLENEAHVMRKELVQRIYLEVRSVKEMMAVNDLMSSGGAGATPGMRCFGGMICISGNLPKDVIKAIKIAQRLRQTF</sequence>
<accession>A0ACB9AE32</accession>
<reference evidence="2" key="1">
    <citation type="journal article" date="2022" name="Mol. Ecol. Resour.">
        <title>The genomes of chicory, endive, great burdock and yacon provide insights into Asteraceae palaeo-polyploidization history and plant inulin production.</title>
        <authorList>
            <person name="Fan W."/>
            <person name="Wang S."/>
            <person name="Wang H."/>
            <person name="Wang A."/>
            <person name="Jiang F."/>
            <person name="Liu H."/>
            <person name="Zhao H."/>
            <person name="Xu D."/>
            <person name="Zhang Y."/>
        </authorList>
    </citation>
    <scope>NUCLEOTIDE SEQUENCE [LARGE SCALE GENOMIC DNA]</scope>
    <source>
        <strain evidence="2">cv. Punajuju</strain>
    </source>
</reference>
<comment type="caution">
    <text evidence="1">The sequence shown here is derived from an EMBL/GenBank/DDBJ whole genome shotgun (WGS) entry which is preliminary data.</text>
</comment>
<gene>
    <name evidence="1" type="ORF">L2E82_36969</name>
</gene>
<organism evidence="1 2">
    <name type="scientific">Cichorium intybus</name>
    <name type="common">Chicory</name>
    <dbReference type="NCBI Taxonomy" id="13427"/>
    <lineage>
        <taxon>Eukaryota</taxon>
        <taxon>Viridiplantae</taxon>
        <taxon>Streptophyta</taxon>
        <taxon>Embryophyta</taxon>
        <taxon>Tracheophyta</taxon>
        <taxon>Spermatophyta</taxon>
        <taxon>Magnoliopsida</taxon>
        <taxon>eudicotyledons</taxon>
        <taxon>Gunneridae</taxon>
        <taxon>Pentapetalae</taxon>
        <taxon>asterids</taxon>
        <taxon>campanulids</taxon>
        <taxon>Asterales</taxon>
        <taxon>Asteraceae</taxon>
        <taxon>Cichorioideae</taxon>
        <taxon>Cichorieae</taxon>
        <taxon>Cichoriinae</taxon>
        <taxon>Cichorium</taxon>
    </lineage>
</organism>
<reference evidence="1 2" key="2">
    <citation type="journal article" date="2022" name="Mol. Ecol. Resour.">
        <title>The genomes of chicory, endive, great burdock and yacon provide insights into Asteraceae paleo-polyploidization history and plant inulin production.</title>
        <authorList>
            <person name="Fan W."/>
            <person name="Wang S."/>
            <person name="Wang H."/>
            <person name="Wang A."/>
            <person name="Jiang F."/>
            <person name="Liu H."/>
            <person name="Zhao H."/>
            <person name="Xu D."/>
            <person name="Zhang Y."/>
        </authorList>
    </citation>
    <scope>NUCLEOTIDE SEQUENCE [LARGE SCALE GENOMIC DNA]</scope>
    <source>
        <strain evidence="2">cv. Punajuju</strain>
        <tissue evidence="1">Leaves</tissue>
    </source>
</reference>
<evidence type="ECO:0000313" key="2">
    <source>
        <dbReference type="Proteomes" id="UP001055811"/>
    </source>
</evidence>
<protein>
    <submittedName>
        <fullName evidence="1">Uncharacterized protein</fullName>
    </submittedName>
</protein>
<dbReference type="EMBL" id="CM042015">
    <property type="protein sequence ID" value="KAI3707986.1"/>
    <property type="molecule type" value="Genomic_DNA"/>
</dbReference>